<evidence type="ECO:0000256" key="3">
    <source>
        <dbReference type="ARBA" id="ARBA00022475"/>
    </source>
</evidence>
<evidence type="ECO:0000256" key="6">
    <source>
        <dbReference type="ARBA" id="ARBA00023136"/>
    </source>
</evidence>
<dbReference type="InterPro" id="IPR042094">
    <property type="entry name" value="T2SS_GspF_sf"/>
</dbReference>
<dbReference type="InterPro" id="IPR018076">
    <property type="entry name" value="T2SS_GspF_dom"/>
</dbReference>
<comment type="similarity">
    <text evidence="2">Belongs to the GSP F family.</text>
</comment>
<comment type="subcellular location">
    <subcellularLocation>
        <location evidence="1">Cell membrane</location>
        <topology evidence="1">Multi-pass membrane protein</topology>
    </subcellularLocation>
</comment>
<feature type="transmembrane region" description="Helical" evidence="7">
    <location>
        <begin position="216"/>
        <end position="236"/>
    </location>
</feature>
<accession>A0ABU2ZTW5</accession>
<keyword evidence="10" id="KW-1185">Reference proteome</keyword>
<keyword evidence="4 7" id="KW-0812">Transmembrane</keyword>
<feature type="transmembrane region" description="Helical" evidence="7">
    <location>
        <begin position="165"/>
        <end position="185"/>
    </location>
</feature>
<dbReference type="Gene3D" id="1.20.81.30">
    <property type="entry name" value="Type II secretion system (T2SS), domain F"/>
    <property type="match status" value="2"/>
</dbReference>
<gene>
    <name evidence="9" type="ORF">RM552_11525</name>
</gene>
<dbReference type="PANTHER" id="PTHR30012">
    <property type="entry name" value="GENERAL SECRETION PATHWAY PROTEIN"/>
    <property type="match status" value="1"/>
</dbReference>
<feature type="domain" description="Type II secretion system protein GspF" evidence="8">
    <location>
        <begin position="268"/>
        <end position="390"/>
    </location>
</feature>
<dbReference type="Proteomes" id="UP001253545">
    <property type="component" value="Unassembled WGS sequence"/>
</dbReference>
<feature type="transmembrane region" description="Helical" evidence="7">
    <location>
        <begin position="372"/>
        <end position="392"/>
    </location>
</feature>
<dbReference type="PANTHER" id="PTHR30012:SF0">
    <property type="entry name" value="TYPE II SECRETION SYSTEM PROTEIN F-RELATED"/>
    <property type="match status" value="1"/>
</dbReference>
<evidence type="ECO:0000256" key="7">
    <source>
        <dbReference type="SAM" id="Phobius"/>
    </source>
</evidence>
<evidence type="ECO:0000256" key="5">
    <source>
        <dbReference type="ARBA" id="ARBA00022989"/>
    </source>
</evidence>
<dbReference type="PRINTS" id="PR00812">
    <property type="entry name" value="BCTERIALGSPF"/>
</dbReference>
<dbReference type="EMBL" id="JAVRHX010000003">
    <property type="protein sequence ID" value="MDT0595478.1"/>
    <property type="molecule type" value="Genomic_DNA"/>
</dbReference>
<dbReference type="InterPro" id="IPR003004">
    <property type="entry name" value="GspF/PilC"/>
</dbReference>
<protein>
    <submittedName>
        <fullName evidence="9">Type II secretion system F family protein</fullName>
    </submittedName>
</protein>
<evidence type="ECO:0000313" key="9">
    <source>
        <dbReference type="EMBL" id="MDT0595478.1"/>
    </source>
</evidence>
<feature type="domain" description="Type II secretion system protein GspF" evidence="8">
    <location>
        <begin position="64"/>
        <end position="187"/>
    </location>
</feature>
<dbReference type="RefSeq" id="WP_311368994.1">
    <property type="nucleotide sequence ID" value="NZ_JAVRHX010000003.1"/>
</dbReference>
<evidence type="ECO:0000259" key="8">
    <source>
        <dbReference type="Pfam" id="PF00482"/>
    </source>
</evidence>
<evidence type="ECO:0000256" key="4">
    <source>
        <dbReference type="ARBA" id="ARBA00022692"/>
    </source>
</evidence>
<evidence type="ECO:0000256" key="2">
    <source>
        <dbReference type="ARBA" id="ARBA00005745"/>
    </source>
</evidence>
<dbReference type="Pfam" id="PF00482">
    <property type="entry name" value="T2SSF"/>
    <property type="match status" value="2"/>
</dbReference>
<evidence type="ECO:0000256" key="1">
    <source>
        <dbReference type="ARBA" id="ARBA00004651"/>
    </source>
</evidence>
<sequence length="399" mass="44708">MPEYNYKAVDQNGKQHSASCYALDETSLEGELKEKGYWLIDATKTKKNRKNTKVKVTRPMLIEFCISMSAMLGSGIGIVEAIQSVLEESDNEGFQTVLRDIADNITAGNTLVSALEQYPSVFPEQMCNLINAAEYSGNLVEAFKEISDYLQWTESLVKDVKQVSLYPTIVLIVVGIFILVLFTFVVPKFTELLMSVNVPLPLITQVVIGISDTVQAYWYLFLLMPFCLFKCSQFCIRRFSHLALFADRVKLKLPIFGEVIKMLCLSRFTHNMAILTRSGIPILQSLSLCRNLVGNRVISDAILEAQSAVNQGRTMTEVFKSYAVFPPTLLRMMVIGEETGSLERSLNHISDRYDDEIPRKIKKIMGIMEPMIMVMLIGIVGTVVVAIFMPLMSLMGSVG</sequence>
<comment type="caution">
    <text evidence="9">The sequence shown here is derived from an EMBL/GenBank/DDBJ whole genome shotgun (WGS) entry which is preliminary data.</text>
</comment>
<reference evidence="9 10" key="1">
    <citation type="submission" date="2023-09" db="EMBL/GenBank/DDBJ databases">
        <authorList>
            <person name="Rey-Velasco X."/>
        </authorList>
    </citation>
    <scope>NUCLEOTIDE SEQUENCE [LARGE SCALE GENOMIC DNA]</scope>
    <source>
        <strain evidence="9 10">P117</strain>
    </source>
</reference>
<keyword evidence="3" id="KW-1003">Cell membrane</keyword>
<name>A0ABU2ZTW5_9ALTE</name>
<keyword evidence="5 7" id="KW-1133">Transmembrane helix</keyword>
<proteinExistence type="inferred from homology"/>
<keyword evidence="6 7" id="KW-0472">Membrane</keyword>
<organism evidence="9 10">
    <name type="scientific">Glaciecola petra</name>
    <dbReference type="NCBI Taxonomy" id="3075602"/>
    <lineage>
        <taxon>Bacteria</taxon>
        <taxon>Pseudomonadati</taxon>
        <taxon>Pseudomonadota</taxon>
        <taxon>Gammaproteobacteria</taxon>
        <taxon>Alteromonadales</taxon>
        <taxon>Alteromonadaceae</taxon>
        <taxon>Glaciecola</taxon>
    </lineage>
</organism>
<evidence type="ECO:0000313" key="10">
    <source>
        <dbReference type="Proteomes" id="UP001253545"/>
    </source>
</evidence>